<dbReference type="Gene3D" id="3.40.1500.20">
    <property type="match status" value="1"/>
</dbReference>
<comment type="caution">
    <text evidence="3">The sequence shown here is derived from an EMBL/GenBank/DDBJ whole genome shotgun (WGS) entry which is preliminary data.</text>
</comment>
<dbReference type="Pfam" id="PF05996">
    <property type="entry name" value="Fe_bilin_red"/>
    <property type="match status" value="1"/>
</dbReference>
<dbReference type="Proteomes" id="UP001205105">
    <property type="component" value="Unassembled WGS sequence"/>
</dbReference>
<accession>A0AAD5H8I0</accession>
<evidence type="ECO:0000256" key="2">
    <source>
        <dbReference type="ARBA" id="ARBA00023002"/>
    </source>
</evidence>
<dbReference type="PANTHER" id="PTHR34557:SF1">
    <property type="entry name" value="PHYTOCHROMOBILIN:FERREDOXIN OXIDOREDUCTASE, CHLOROPLASTIC"/>
    <property type="match status" value="1"/>
</dbReference>
<dbReference type="GO" id="GO:0016636">
    <property type="term" value="F:oxidoreductase activity, acting on the CH-CH group of donors, iron-sulfur protein as acceptor"/>
    <property type="evidence" value="ECO:0007669"/>
    <property type="project" value="InterPro"/>
</dbReference>
<keyword evidence="4" id="KW-1185">Reference proteome</keyword>
<dbReference type="GO" id="GO:0010024">
    <property type="term" value="P:phytochromobilin biosynthetic process"/>
    <property type="evidence" value="ECO:0007669"/>
    <property type="project" value="InterPro"/>
</dbReference>
<proteinExistence type="inferred from homology"/>
<dbReference type="PANTHER" id="PTHR34557">
    <property type="entry name" value="PHYTOCHROMOBILIN:FERREDOXIN OXIDOREDUCTASE, CHLOROPLASTIC"/>
    <property type="match status" value="1"/>
</dbReference>
<evidence type="ECO:0000313" key="3">
    <source>
        <dbReference type="EMBL" id="KAI7844580.1"/>
    </source>
</evidence>
<reference evidence="3" key="1">
    <citation type="submission" date="2020-11" db="EMBL/GenBank/DDBJ databases">
        <title>Chlorella ohadii genome sequencing and assembly.</title>
        <authorList>
            <person name="Murik O."/>
            <person name="Treves H."/>
            <person name="Kedem I."/>
            <person name="Shotland Y."/>
            <person name="Kaplan A."/>
        </authorList>
    </citation>
    <scope>NUCLEOTIDE SEQUENCE</scope>
    <source>
        <strain evidence="3">1</strain>
    </source>
</reference>
<dbReference type="InterPro" id="IPR009249">
    <property type="entry name" value="Ferredoxin-dep_bilin_Rdtase"/>
</dbReference>
<name>A0AAD5H8I0_9CHLO</name>
<gene>
    <name evidence="3" type="ORF">COHA_001820</name>
</gene>
<dbReference type="GO" id="GO:0050897">
    <property type="term" value="F:cobalt ion binding"/>
    <property type="evidence" value="ECO:0007669"/>
    <property type="project" value="InterPro"/>
</dbReference>
<keyword evidence="2" id="KW-0560">Oxidoreductase</keyword>
<protein>
    <recommendedName>
        <fullName evidence="5">Phycocyanobilin:ferredoxin oxidoreductase</fullName>
    </recommendedName>
</protein>
<dbReference type="EMBL" id="JADXDR010000026">
    <property type="protein sequence ID" value="KAI7844580.1"/>
    <property type="molecule type" value="Genomic_DNA"/>
</dbReference>
<comment type="similarity">
    <text evidence="1">Belongs to the HY2 family.</text>
</comment>
<evidence type="ECO:0000313" key="4">
    <source>
        <dbReference type="Proteomes" id="UP001205105"/>
    </source>
</evidence>
<sequence>MEQPTPEEMEQAQAALKDFLHGMGAGGRTQRPADLPEARMSRAEAASLVGMAGWRLHGKVCPAIETLAAQVEALWTSVLPEDQFGLLDLDQRFKYLDTLDPAGKQEMVFAVPDPPRDSKYYPRLQVENRAYWSRAFRKLHIEVAVFHCVMYPRITYDLPILSMDVVANNDMVSLAIIDPCPVTPSLQLPPFYEAPVRELQQRYQLQNNRDIPPWGRAIFSPCCVIMRPQGGEDLGRFLKYALALTQMHVQIAKIAHPVTSGPGAQRRIEAIHAAHQRYCDKQLENDKTRRVLAAAFGEQLAEEYMRTVMFSVEQLPAQS</sequence>
<dbReference type="AlphaFoldDB" id="A0AAD5H8I0"/>
<organism evidence="3 4">
    <name type="scientific">Chlorella ohadii</name>
    <dbReference type="NCBI Taxonomy" id="2649997"/>
    <lineage>
        <taxon>Eukaryota</taxon>
        <taxon>Viridiplantae</taxon>
        <taxon>Chlorophyta</taxon>
        <taxon>core chlorophytes</taxon>
        <taxon>Trebouxiophyceae</taxon>
        <taxon>Chlorellales</taxon>
        <taxon>Chlorellaceae</taxon>
        <taxon>Chlorella clade</taxon>
        <taxon>Chlorella</taxon>
    </lineage>
</organism>
<evidence type="ECO:0000256" key="1">
    <source>
        <dbReference type="ARBA" id="ARBA00006908"/>
    </source>
</evidence>
<evidence type="ECO:0008006" key="5">
    <source>
        <dbReference type="Google" id="ProtNLM"/>
    </source>
</evidence>